<dbReference type="PANTHER" id="PTHR31623:SF91">
    <property type="entry name" value="SALUTARIDINOL 7-O-ACETYLTRANSFERASE"/>
    <property type="match status" value="1"/>
</dbReference>
<keyword evidence="2" id="KW-0808">Transferase</keyword>
<protein>
    <submittedName>
        <fullName evidence="4">Uncharacterized protein</fullName>
    </submittedName>
</protein>
<evidence type="ECO:0000256" key="3">
    <source>
        <dbReference type="ARBA" id="ARBA00023315"/>
    </source>
</evidence>
<dbReference type="EMBL" id="OZ034820">
    <property type="protein sequence ID" value="CAL1404083.1"/>
    <property type="molecule type" value="Genomic_DNA"/>
</dbReference>
<dbReference type="Gene3D" id="3.30.559.10">
    <property type="entry name" value="Chloramphenicol acetyltransferase-like domain"/>
    <property type="match status" value="2"/>
</dbReference>
<evidence type="ECO:0000256" key="2">
    <source>
        <dbReference type="ARBA" id="ARBA00022679"/>
    </source>
</evidence>
<accession>A0AAV2G2K0</accession>
<dbReference type="Proteomes" id="UP001497516">
    <property type="component" value="Chromosome 7"/>
</dbReference>
<proteinExistence type="inferred from homology"/>
<sequence>MEVSILSREIVKPSTLLPAQLVEPLKLNLLDQLTPMSYSPLVLFYPNNNSAQSSSFRNISNRLKWSLSEALSLYYPMAGRVRDNYAIHDFDQGIPYLETHVKGHLSDLLTSSANASVLPKLNDFLPLPTFRRAPDSGPQVAVQLNAFECGGLALGICSSHKTHDGVAGSAFLRSWAAINADHVQNVAHPSFEEGPLTFPPIKSMPRHYASLTEDLWFGRGGEPVMTRRFVFGPESVAELRERVKKKALEKYSTRAEAVSGFLWKSIIHASNSGNPTLFTQSVNLRRLTRPRLAKHSFGNLVLFSDSSYDHHHHGGNEQGARVGELAMLVRKGVSEMDYDYVERLRGEEGSEAIFEYYERQAEIEDGQTDVYNFSCWHGLDLTKTDFGWGPTVWVGLSTSGAGGGGDDDDDAVPYCSNSVVLMEDGRSKDGMEVWLTLEEPVMSALENDVEFLQFASSGSAILPPTCAS</sequence>
<evidence type="ECO:0000313" key="4">
    <source>
        <dbReference type="EMBL" id="CAL1404083.1"/>
    </source>
</evidence>
<evidence type="ECO:0000313" key="5">
    <source>
        <dbReference type="Proteomes" id="UP001497516"/>
    </source>
</evidence>
<gene>
    <name evidence="4" type="ORF">LTRI10_LOCUS43969</name>
</gene>
<keyword evidence="3" id="KW-0012">Acyltransferase</keyword>
<dbReference type="PANTHER" id="PTHR31623">
    <property type="entry name" value="F21J9.9"/>
    <property type="match status" value="1"/>
</dbReference>
<organism evidence="4 5">
    <name type="scientific">Linum trigynum</name>
    <dbReference type="NCBI Taxonomy" id="586398"/>
    <lineage>
        <taxon>Eukaryota</taxon>
        <taxon>Viridiplantae</taxon>
        <taxon>Streptophyta</taxon>
        <taxon>Embryophyta</taxon>
        <taxon>Tracheophyta</taxon>
        <taxon>Spermatophyta</taxon>
        <taxon>Magnoliopsida</taxon>
        <taxon>eudicotyledons</taxon>
        <taxon>Gunneridae</taxon>
        <taxon>Pentapetalae</taxon>
        <taxon>rosids</taxon>
        <taxon>fabids</taxon>
        <taxon>Malpighiales</taxon>
        <taxon>Linaceae</taxon>
        <taxon>Linum</taxon>
    </lineage>
</organism>
<reference evidence="4 5" key="1">
    <citation type="submission" date="2024-04" db="EMBL/GenBank/DDBJ databases">
        <authorList>
            <person name="Fracassetti M."/>
        </authorList>
    </citation>
    <scope>NUCLEOTIDE SEQUENCE [LARGE SCALE GENOMIC DNA]</scope>
</reference>
<comment type="similarity">
    <text evidence="1">Belongs to the plant acyltransferase family.</text>
</comment>
<keyword evidence="5" id="KW-1185">Reference proteome</keyword>
<dbReference type="GO" id="GO:0016746">
    <property type="term" value="F:acyltransferase activity"/>
    <property type="evidence" value="ECO:0007669"/>
    <property type="project" value="UniProtKB-KW"/>
</dbReference>
<dbReference type="InterPro" id="IPR023213">
    <property type="entry name" value="CAT-like_dom_sf"/>
</dbReference>
<dbReference type="AlphaFoldDB" id="A0AAV2G2K0"/>
<evidence type="ECO:0000256" key="1">
    <source>
        <dbReference type="ARBA" id="ARBA00009861"/>
    </source>
</evidence>
<dbReference type="Pfam" id="PF02458">
    <property type="entry name" value="Transferase"/>
    <property type="match status" value="1"/>
</dbReference>
<name>A0AAV2G2K0_9ROSI</name>